<dbReference type="AlphaFoldDB" id="A0AAD8GYY7"/>
<gene>
    <name evidence="11" type="ORF">POM88_050519</name>
    <name evidence="12" type="ORF">POM88_050565</name>
</gene>
<proteinExistence type="inferred from homology"/>
<keyword evidence="7" id="KW-0961">Cell wall biogenesis/degradation</keyword>
<dbReference type="InterPro" id="IPR006626">
    <property type="entry name" value="PbH1"/>
</dbReference>
<dbReference type="GO" id="GO:0071555">
    <property type="term" value="P:cell wall organization"/>
    <property type="evidence" value="ECO:0007669"/>
    <property type="project" value="UniProtKB-KW"/>
</dbReference>
<name>A0AAD8GYY7_9APIA</name>
<dbReference type="GO" id="GO:0005975">
    <property type="term" value="P:carbohydrate metabolic process"/>
    <property type="evidence" value="ECO:0007669"/>
    <property type="project" value="InterPro"/>
</dbReference>
<evidence type="ECO:0000313" key="11">
    <source>
        <dbReference type="EMBL" id="KAK1357263.1"/>
    </source>
</evidence>
<dbReference type="SMART" id="SM00710">
    <property type="entry name" value="PbH1"/>
    <property type="match status" value="5"/>
</dbReference>
<feature type="chain" id="PRO_5042442226" evidence="10">
    <location>
        <begin position="20"/>
        <end position="391"/>
    </location>
</feature>
<organism evidence="11 13">
    <name type="scientific">Heracleum sosnowskyi</name>
    <dbReference type="NCBI Taxonomy" id="360622"/>
    <lineage>
        <taxon>Eukaryota</taxon>
        <taxon>Viridiplantae</taxon>
        <taxon>Streptophyta</taxon>
        <taxon>Embryophyta</taxon>
        <taxon>Tracheophyta</taxon>
        <taxon>Spermatophyta</taxon>
        <taxon>Magnoliopsida</taxon>
        <taxon>eudicotyledons</taxon>
        <taxon>Gunneridae</taxon>
        <taxon>Pentapetalae</taxon>
        <taxon>asterids</taxon>
        <taxon>campanulids</taxon>
        <taxon>Apiales</taxon>
        <taxon>Apiaceae</taxon>
        <taxon>Apioideae</taxon>
        <taxon>apioid superclade</taxon>
        <taxon>Tordylieae</taxon>
        <taxon>Tordyliinae</taxon>
        <taxon>Heracleum</taxon>
    </lineage>
</organism>
<dbReference type="GO" id="GO:0004650">
    <property type="term" value="F:polygalacturonase activity"/>
    <property type="evidence" value="ECO:0007669"/>
    <property type="project" value="InterPro"/>
</dbReference>
<accession>A0AAD8GYY7</accession>
<feature type="active site" evidence="8">
    <location>
        <position position="239"/>
    </location>
</feature>
<comment type="similarity">
    <text evidence="2 9">Belongs to the glycosyl hydrolase 28 family.</text>
</comment>
<comment type="caution">
    <text evidence="11">The sequence shown here is derived from an EMBL/GenBank/DDBJ whole genome shotgun (WGS) entry which is preliminary data.</text>
</comment>
<evidence type="ECO:0000256" key="5">
    <source>
        <dbReference type="ARBA" id="ARBA00022801"/>
    </source>
</evidence>
<keyword evidence="6 9" id="KW-0326">Glycosidase</keyword>
<sequence>MIIFFKLVIVLLFLPLVLTQAVINDVRSHGAIGDGVKDDTRSLLKAWEATCKSSSSSATLHFPPNLIFLTHPLLFKGPCKPQVIRVEINSTITAPSEPKNWRFGSKNCDSWIQFSHLDGLDISGSGTISGRGQKWWNMKAKHKPAALRITNSKNVRLSGLRFKDNPRMHVVLDGVKSAYISDLKIEAPSHSPNTDGIHIGESSDVHIQHCNIGTGDDCISIGGGSKLLRINNIICGPGHGISIGSLGKHGDNDEVEDIEIKDVVFINTTNGARIKTWQGGKGYARNIRFEHILSQESDNPINIDQFYCDHEKCVDHSSAVKVSMVTFRDVRGTSRKETAVKIDCSKTVPCEDIVLDNVHLRSSRNKKRASSYCSNAKGEVRGEVIPRITLK</sequence>
<evidence type="ECO:0000256" key="2">
    <source>
        <dbReference type="ARBA" id="ARBA00008834"/>
    </source>
</evidence>
<evidence type="ECO:0000256" key="1">
    <source>
        <dbReference type="ARBA" id="ARBA00004191"/>
    </source>
</evidence>
<dbReference type="Pfam" id="PF00295">
    <property type="entry name" value="Glyco_hydro_28"/>
    <property type="match status" value="1"/>
</dbReference>
<evidence type="ECO:0000256" key="10">
    <source>
        <dbReference type="SAM" id="SignalP"/>
    </source>
</evidence>
<feature type="signal peptide" evidence="10">
    <location>
        <begin position="1"/>
        <end position="19"/>
    </location>
</feature>
<evidence type="ECO:0000256" key="6">
    <source>
        <dbReference type="ARBA" id="ARBA00023295"/>
    </source>
</evidence>
<keyword evidence="10" id="KW-0732">Signal</keyword>
<dbReference type="SUPFAM" id="SSF51126">
    <property type="entry name" value="Pectin lyase-like"/>
    <property type="match status" value="1"/>
</dbReference>
<evidence type="ECO:0000256" key="9">
    <source>
        <dbReference type="RuleBase" id="RU361169"/>
    </source>
</evidence>
<dbReference type="InterPro" id="IPR012334">
    <property type="entry name" value="Pectin_lyas_fold"/>
</dbReference>
<dbReference type="PROSITE" id="PS00502">
    <property type="entry name" value="POLYGALACTURONASE"/>
    <property type="match status" value="1"/>
</dbReference>
<protein>
    <submittedName>
        <fullName evidence="11">Polygalacturonase-like</fullName>
    </submittedName>
</protein>
<evidence type="ECO:0000256" key="8">
    <source>
        <dbReference type="PROSITE-ProRule" id="PRU10052"/>
    </source>
</evidence>
<dbReference type="Gene3D" id="2.160.20.10">
    <property type="entry name" value="Single-stranded right-handed beta-helix, Pectin lyase-like"/>
    <property type="match status" value="1"/>
</dbReference>
<dbReference type="EMBL" id="JAUIZM010000011">
    <property type="protein sequence ID" value="KAK1357309.1"/>
    <property type="molecule type" value="Genomic_DNA"/>
</dbReference>
<reference evidence="11" key="2">
    <citation type="submission" date="2023-05" db="EMBL/GenBank/DDBJ databases">
        <authorList>
            <person name="Schelkunov M.I."/>
        </authorList>
    </citation>
    <scope>NUCLEOTIDE SEQUENCE</scope>
    <source>
        <strain evidence="11">Hsosn_3</strain>
        <tissue evidence="11">Leaf</tissue>
    </source>
</reference>
<keyword evidence="4" id="KW-0964">Secreted</keyword>
<comment type="subcellular location">
    <subcellularLocation>
        <location evidence="1">Secreted</location>
        <location evidence="1">Cell wall</location>
    </subcellularLocation>
</comment>
<evidence type="ECO:0000313" key="13">
    <source>
        <dbReference type="Proteomes" id="UP001237642"/>
    </source>
</evidence>
<dbReference type="EMBL" id="JAUIZM010000011">
    <property type="protein sequence ID" value="KAK1357263.1"/>
    <property type="molecule type" value="Genomic_DNA"/>
</dbReference>
<dbReference type="InterPro" id="IPR000743">
    <property type="entry name" value="Glyco_hydro_28"/>
</dbReference>
<dbReference type="PANTHER" id="PTHR31375">
    <property type="match status" value="1"/>
</dbReference>
<evidence type="ECO:0000313" key="12">
    <source>
        <dbReference type="EMBL" id="KAK1357309.1"/>
    </source>
</evidence>
<evidence type="ECO:0000256" key="3">
    <source>
        <dbReference type="ARBA" id="ARBA00022512"/>
    </source>
</evidence>
<evidence type="ECO:0000256" key="4">
    <source>
        <dbReference type="ARBA" id="ARBA00022525"/>
    </source>
</evidence>
<keyword evidence="13" id="KW-1185">Reference proteome</keyword>
<keyword evidence="5 9" id="KW-0378">Hydrolase</keyword>
<dbReference type="Proteomes" id="UP001237642">
    <property type="component" value="Unassembled WGS sequence"/>
</dbReference>
<reference evidence="11" key="1">
    <citation type="submission" date="2023-02" db="EMBL/GenBank/DDBJ databases">
        <title>Genome of toxic invasive species Heracleum sosnowskyi carries increased number of genes despite the absence of recent whole-genome duplications.</title>
        <authorList>
            <person name="Schelkunov M."/>
            <person name="Shtratnikova V."/>
            <person name="Makarenko M."/>
            <person name="Klepikova A."/>
            <person name="Omelchenko D."/>
            <person name="Novikova G."/>
            <person name="Obukhova E."/>
            <person name="Bogdanov V."/>
            <person name="Penin A."/>
            <person name="Logacheva M."/>
        </authorList>
    </citation>
    <scope>NUCLEOTIDE SEQUENCE</scope>
    <source>
        <strain evidence="11">Hsosn_3</strain>
        <tissue evidence="11">Leaf</tissue>
    </source>
</reference>
<evidence type="ECO:0000256" key="7">
    <source>
        <dbReference type="ARBA" id="ARBA00023316"/>
    </source>
</evidence>
<keyword evidence="3" id="KW-0134">Cell wall</keyword>
<dbReference type="InterPro" id="IPR011050">
    <property type="entry name" value="Pectin_lyase_fold/virulence"/>
</dbReference>